<dbReference type="RefSeq" id="WP_216131717.1">
    <property type="nucleotide sequence ID" value="NZ_CP064782.1"/>
</dbReference>
<feature type="transmembrane region" description="Helical" evidence="1">
    <location>
        <begin position="165"/>
        <end position="189"/>
    </location>
</feature>
<reference evidence="2" key="1">
    <citation type="submission" date="2020-11" db="EMBL/GenBank/DDBJ databases">
        <title>Azospira inquinata sp. nov.</title>
        <authorList>
            <person name="Moe W.M."/>
            <person name="Mikes M.C."/>
        </authorList>
    </citation>
    <scope>NUCLEOTIDE SEQUENCE</scope>
    <source>
        <strain evidence="2">Azo-3</strain>
    </source>
</reference>
<feature type="transmembrane region" description="Helical" evidence="1">
    <location>
        <begin position="201"/>
        <end position="223"/>
    </location>
</feature>
<keyword evidence="1" id="KW-0812">Transmembrane</keyword>
<sequence length="506" mass="56585">MFGAHSSSLKVSLGWAVLLSLPLVWLGWLIYAQCGGMFYTLDDPYIHLALAKQLNLGHYGLNPGEVDAPSSSILWPFLLAPWARLPHFDWLPLVINTLACGGTALLLFRYFSRFWKWWWSAILSLALLYLLNIYGLVFTGLEHSLQVFLVVWLVTLWDRDQPPPLFYWLAVLLPLVRYEDGAITLPLLAYAFWRGQRKASLVSLGASVALLGAFSLFLLALGLDYLPASIMVKSVLGQGHPLGGMGLNALANLFALWPYWVLLLGATIFLLVRRRAEEVFFLLLGPALLYLAGGRYGWFGRYEVFFLMYGFLMVGRFLEQERLPKGQAVWAVLMVMVLLWFFPVLRICTMLTPAAARNIHDQQYQMSLLNRDFLKSPVAVNDLGWMAYNSGQYVLDLWGLGSREALNYRRTARDGAWMGQLMAAHGVRYAFIYDNWFPRRPSSWIKVGVLLLPPPRITPASSVVSLYGVDGASAAALRAAIIRFQASGEPGSALVRLVPGAGAPAF</sequence>
<evidence type="ECO:0000313" key="3">
    <source>
        <dbReference type="Proteomes" id="UP000683428"/>
    </source>
</evidence>
<feature type="transmembrane region" description="Helical" evidence="1">
    <location>
        <begin position="330"/>
        <end position="356"/>
    </location>
</feature>
<feature type="transmembrane region" description="Helical" evidence="1">
    <location>
        <begin position="118"/>
        <end position="141"/>
    </location>
</feature>
<dbReference type="KEGG" id="aiq:Azoinq_04760"/>
<proteinExistence type="predicted"/>
<dbReference type="EMBL" id="CP064782">
    <property type="protein sequence ID" value="QWT49919.1"/>
    <property type="molecule type" value="Genomic_DNA"/>
</dbReference>
<dbReference type="Proteomes" id="UP000683428">
    <property type="component" value="Chromosome"/>
</dbReference>
<dbReference type="AlphaFoldDB" id="A0A975SQ92"/>
<organism evidence="2 3">
    <name type="scientific">Azospira inquinata</name>
    <dbReference type="NCBI Taxonomy" id="2785627"/>
    <lineage>
        <taxon>Bacteria</taxon>
        <taxon>Pseudomonadati</taxon>
        <taxon>Pseudomonadota</taxon>
        <taxon>Betaproteobacteria</taxon>
        <taxon>Rhodocyclales</taxon>
        <taxon>Rhodocyclaceae</taxon>
        <taxon>Azospira</taxon>
    </lineage>
</organism>
<name>A0A975SQ92_9RHOO</name>
<gene>
    <name evidence="2" type="ORF">Azoinq_04760</name>
</gene>
<evidence type="ECO:0000313" key="2">
    <source>
        <dbReference type="EMBL" id="QWT49919.1"/>
    </source>
</evidence>
<protein>
    <submittedName>
        <fullName evidence="2">Uncharacterized protein</fullName>
    </submittedName>
</protein>
<keyword evidence="1" id="KW-0472">Membrane</keyword>
<evidence type="ECO:0000256" key="1">
    <source>
        <dbReference type="SAM" id="Phobius"/>
    </source>
</evidence>
<feature type="transmembrane region" description="Helical" evidence="1">
    <location>
        <begin position="279"/>
        <end position="296"/>
    </location>
</feature>
<keyword evidence="1" id="KW-1133">Transmembrane helix</keyword>
<keyword evidence="3" id="KW-1185">Reference proteome</keyword>
<feature type="transmembrane region" description="Helical" evidence="1">
    <location>
        <begin position="90"/>
        <end position="111"/>
    </location>
</feature>
<feature type="transmembrane region" description="Helical" evidence="1">
    <location>
        <begin position="12"/>
        <end position="31"/>
    </location>
</feature>
<accession>A0A975SQ92</accession>
<feature type="transmembrane region" description="Helical" evidence="1">
    <location>
        <begin position="249"/>
        <end position="272"/>
    </location>
</feature>